<dbReference type="EMBL" id="LQIR01000045">
    <property type="protein sequence ID" value="KUI10711.1"/>
    <property type="molecule type" value="Genomic_DNA"/>
</dbReference>
<comment type="caution">
    <text evidence="3">The sequence shown here is derived from an EMBL/GenBank/DDBJ whole genome shotgun (WGS) entry which is preliminary data.</text>
</comment>
<feature type="region of interest" description="Disordered" evidence="1">
    <location>
        <begin position="1"/>
        <end position="42"/>
    </location>
</feature>
<evidence type="ECO:0000313" key="4">
    <source>
        <dbReference type="Proteomes" id="UP000053707"/>
    </source>
</evidence>
<dbReference type="AlphaFoldDB" id="A0A124ENK3"/>
<feature type="compositionally biased region" description="Polar residues" evidence="1">
    <location>
        <begin position="83"/>
        <end position="93"/>
    </location>
</feature>
<name>A0A124ENK3_9MYCO</name>
<keyword evidence="2" id="KW-0812">Transmembrane</keyword>
<dbReference type="RefSeq" id="WP_064399216.1">
    <property type="nucleotide sequence ID" value="NZ_LQIR01000045.1"/>
</dbReference>
<protein>
    <recommendedName>
        <fullName evidence="5">Serine/threonine protein kinase</fullName>
    </recommendedName>
</protein>
<proteinExistence type="predicted"/>
<evidence type="ECO:0000256" key="1">
    <source>
        <dbReference type="SAM" id="MobiDB-lite"/>
    </source>
</evidence>
<organism evidence="3 4">
    <name type="scientific">Mycobacterium lehmannii</name>
    <dbReference type="NCBI Taxonomy" id="2048550"/>
    <lineage>
        <taxon>Bacteria</taxon>
        <taxon>Bacillati</taxon>
        <taxon>Actinomycetota</taxon>
        <taxon>Actinomycetes</taxon>
        <taxon>Mycobacteriales</taxon>
        <taxon>Mycobacteriaceae</taxon>
        <taxon>Mycobacterium</taxon>
    </lineage>
</organism>
<sequence length="234" mass="24946">MNSPRTPQSDDPDPDFSAGQGNWGRRFDEPLTVSPRQVQRRSSAKTVALGAAVAGAAALAGLLFWLTRPSEDNAQPAAPEELTVTSGPQPTTTSEDDARLLRLLPKGYRAGACEPTQAPEGVLSQVKCAQNDDPDGPVSATFSLVGDSLSLERVFTETISAANRVDCPGNIQSPGPWRRNATPDSVSGQLYCGLVDGQPTVVWTDEERKTVSAVRAGPDGPTFPRLYAWWSSHS</sequence>
<keyword evidence="2" id="KW-1133">Transmembrane helix</keyword>
<feature type="region of interest" description="Disordered" evidence="1">
    <location>
        <begin position="72"/>
        <end position="94"/>
    </location>
</feature>
<keyword evidence="2" id="KW-0472">Membrane</keyword>
<evidence type="ECO:0008006" key="5">
    <source>
        <dbReference type="Google" id="ProtNLM"/>
    </source>
</evidence>
<accession>A0A124ENK3</accession>
<keyword evidence="4" id="KW-1185">Reference proteome</keyword>
<dbReference type="Proteomes" id="UP000053707">
    <property type="component" value="Unassembled WGS sequence"/>
</dbReference>
<evidence type="ECO:0000313" key="3">
    <source>
        <dbReference type="EMBL" id="KUI10711.1"/>
    </source>
</evidence>
<reference evidence="3 4" key="1">
    <citation type="submission" date="2016-01" db="EMBL/GenBank/DDBJ databases">
        <authorList>
            <consortium name="TB Trials Study Group"/>
            <person name="Sutton G."/>
            <person name="Brinkac L."/>
            <person name="Sanka R."/>
            <person name="Adams M."/>
            <person name="Lau E.L."/>
            <person name="Macaden R."/>
            <person name="Grewal H.M.S."/>
        </authorList>
    </citation>
    <scope>NUCLEOTIDE SEQUENCE [LARGE SCALE GENOMIC DNA]</scope>
    <source>
        <strain evidence="3 4">IS-1744</strain>
    </source>
</reference>
<feature type="transmembrane region" description="Helical" evidence="2">
    <location>
        <begin position="46"/>
        <end position="66"/>
    </location>
</feature>
<evidence type="ECO:0000256" key="2">
    <source>
        <dbReference type="SAM" id="Phobius"/>
    </source>
</evidence>
<gene>
    <name evidence="3" type="ORF">AU192_22030</name>
</gene>